<feature type="domain" description="Transposase IS116/IS110/IS902 C-terminal" evidence="2">
    <location>
        <begin position="291"/>
        <end position="374"/>
    </location>
</feature>
<dbReference type="Proteomes" id="UP000049979">
    <property type="component" value="Unassembled WGS sequence"/>
</dbReference>
<dbReference type="Pfam" id="PF01548">
    <property type="entry name" value="DEDD_Tnp_IS110"/>
    <property type="match status" value="1"/>
</dbReference>
<feature type="domain" description="Transposase IS110-like N-terminal" evidence="1">
    <location>
        <begin position="16"/>
        <end position="175"/>
    </location>
</feature>
<dbReference type="InterPro" id="IPR002525">
    <property type="entry name" value="Transp_IS110-like_N"/>
</dbReference>
<dbReference type="InterPro" id="IPR003346">
    <property type="entry name" value="Transposase_20"/>
</dbReference>
<dbReference type="Pfam" id="PF02371">
    <property type="entry name" value="Transposase_20"/>
    <property type="match status" value="1"/>
</dbReference>
<name>A0A0M6X0K8_9FIRM</name>
<dbReference type="EMBL" id="CVRR01000093">
    <property type="protein sequence ID" value="CRL43014.1"/>
    <property type="molecule type" value="Genomic_DNA"/>
</dbReference>
<dbReference type="GO" id="GO:0004803">
    <property type="term" value="F:transposase activity"/>
    <property type="evidence" value="ECO:0007669"/>
    <property type="project" value="InterPro"/>
</dbReference>
<reference evidence="4" key="1">
    <citation type="submission" date="2015-05" db="EMBL/GenBank/DDBJ databases">
        <authorList>
            <consortium name="Pathogen Informatics"/>
        </authorList>
    </citation>
    <scope>NUCLEOTIDE SEQUENCE [LARGE SCALE GENOMIC DNA]</scope>
    <source>
        <strain evidence="4">M72</strain>
    </source>
</reference>
<evidence type="ECO:0000259" key="2">
    <source>
        <dbReference type="Pfam" id="PF02371"/>
    </source>
</evidence>
<sequence>MSNKVIFNLDELFISVGIDVGADFSWMSIALPNQQFVGKPYKILHNSIDSLTTAVSKIKEAEELYSLESRIFLESTGIYHYPLFCYLRDKGFNCSVINPIITKNSTNINIRKVHNDRFDSKKAALVGLKPDLKVSLMPSDLALNCRNLCREYYDLMDNRSAYVNKLQGELRMAFPQYLGIFSKVTINTSLTLLETYTSPSAFLKADKQEIIDIIKSTARFGLTYAQNKYNAIIQAATDANQFGYIIDSNIKRIRLYISFIRKYDEEINSILESLHELVDANEDSDFVKQIHLIETFKGAGFLSAVSIMGEIGDFSAFSKPKQLFAYFGLDPSVKQSGKFEGTKVQMSKRGSAIARRVIHTLTLQSISISRNREAKNPVLREYYLKKCDSKPKLVAMGAVSHKVCNMIFAILRDNKPFKIIAPQEHIKQYNSAKCDIAA</sequence>
<dbReference type="GO" id="GO:0003677">
    <property type="term" value="F:DNA binding"/>
    <property type="evidence" value="ECO:0007669"/>
    <property type="project" value="InterPro"/>
</dbReference>
<dbReference type="PANTHER" id="PTHR33055:SF17">
    <property type="entry name" value="THIRD ORF IN TRANSPOSON ISC1491"/>
    <property type="match status" value="1"/>
</dbReference>
<dbReference type="RefSeq" id="WP_055068863.1">
    <property type="nucleotide sequence ID" value="NZ_CP173697.1"/>
</dbReference>
<accession>A0A0M6X0K8</accession>
<dbReference type="AlphaFoldDB" id="A0A0M6X0K8"/>
<dbReference type="OrthoDB" id="9811278at2"/>
<dbReference type="NCBIfam" id="NF033542">
    <property type="entry name" value="transpos_IS110"/>
    <property type="match status" value="1"/>
</dbReference>
<dbReference type="InterPro" id="IPR047650">
    <property type="entry name" value="Transpos_IS110"/>
</dbReference>
<gene>
    <name evidence="3" type="ORF">M72_17841</name>
</gene>
<evidence type="ECO:0000313" key="4">
    <source>
        <dbReference type="Proteomes" id="UP000049979"/>
    </source>
</evidence>
<organism evidence="3 4">
    <name type="scientific">Roseburia faecis</name>
    <dbReference type="NCBI Taxonomy" id="301302"/>
    <lineage>
        <taxon>Bacteria</taxon>
        <taxon>Bacillati</taxon>
        <taxon>Bacillota</taxon>
        <taxon>Clostridia</taxon>
        <taxon>Lachnospirales</taxon>
        <taxon>Lachnospiraceae</taxon>
        <taxon>Roseburia</taxon>
    </lineage>
</organism>
<dbReference type="GO" id="GO:0006313">
    <property type="term" value="P:DNA transposition"/>
    <property type="evidence" value="ECO:0007669"/>
    <property type="project" value="InterPro"/>
</dbReference>
<protein>
    <submittedName>
        <fullName evidence="3">Transposase and inactivated derivatives</fullName>
    </submittedName>
</protein>
<dbReference type="PANTHER" id="PTHR33055">
    <property type="entry name" value="TRANSPOSASE FOR INSERTION SEQUENCE ELEMENT IS1111A"/>
    <property type="match status" value="1"/>
</dbReference>
<evidence type="ECO:0000313" key="3">
    <source>
        <dbReference type="EMBL" id="CRL43014.1"/>
    </source>
</evidence>
<keyword evidence="4" id="KW-1185">Reference proteome</keyword>
<proteinExistence type="predicted"/>
<evidence type="ECO:0000259" key="1">
    <source>
        <dbReference type="Pfam" id="PF01548"/>
    </source>
</evidence>